<dbReference type="EMBL" id="KB539019">
    <property type="protein sequence ID" value="EMP32726.1"/>
    <property type="molecule type" value="Genomic_DNA"/>
</dbReference>
<accession>M7B484</accession>
<dbReference type="PANTHER" id="PTHR13265">
    <property type="entry name" value="THO COMPLEX SUBUNIT 1"/>
    <property type="match status" value="1"/>
</dbReference>
<dbReference type="SMART" id="SM00005">
    <property type="entry name" value="DEATH"/>
    <property type="match status" value="1"/>
</dbReference>
<keyword evidence="8" id="KW-1185">Reference proteome</keyword>
<keyword evidence="3" id="KW-0812">Transmembrane</keyword>
<dbReference type="PROSITE" id="PS51830">
    <property type="entry name" value="FIIND"/>
    <property type="match status" value="1"/>
</dbReference>
<dbReference type="STRING" id="8469.M7B484"/>
<name>M7B484_CHEMY</name>
<dbReference type="CDD" id="cd01670">
    <property type="entry name" value="Death"/>
    <property type="match status" value="1"/>
</dbReference>
<keyword evidence="3" id="KW-0472">Membrane</keyword>
<dbReference type="FunFam" id="1.10.533.10:FF:000088">
    <property type="entry name" value="P53-induced death domain protein 1"/>
    <property type="match status" value="1"/>
</dbReference>
<dbReference type="Pfam" id="PF13553">
    <property type="entry name" value="FIIND"/>
    <property type="match status" value="1"/>
</dbReference>
<dbReference type="PANTHER" id="PTHR13265:SF1">
    <property type="entry name" value="CASPASE RECRUITMENT DOMAIN-CONTAINING PROTEIN 8"/>
    <property type="match status" value="1"/>
</dbReference>
<evidence type="ECO:0000256" key="2">
    <source>
        <dbReference type="ARBA" id="ARBA00022490"/>
    </source>
</evidence>
<dbReference type="GO" id="GO:0005829">
    <property type="term" value="C:cytosol"/>
    <property type="evidence" value="ECO:0007669"/>
    <property type="project" value="UniProtKB-SubCell"/>
</dbReference>
<evidence type="ECO:0000259" key="5">
    <source>
        <dbReference type="PROSITE" id="PS50017"/>
    </source>
</evidence>
<feature type="chain" id="PRO_5004079829" description="Caspase recruitment domain-containing protein 8" evidence="4">
    <location>
        <begin position="20"/>
        <end position="360"/>
    </location>
</feature>
<keyword evidence="4" id="KW-0732">Signal</keyword>
<gene>
    <name evidence="7" type="ORF">UY3_10135</name>
</gene>
<evidence type="ECO:0000313" key="7">
    <source>
        <dbReference type="EMBL" id="EMP32726.1"/>
    </source>
</evidence>
<dbReference type="PROSITE" id="PS50017">
    <property type="entry name" value="DEATH_DOMAIN"/>
    <property type="match status" value="1"/>
</dbReference>
<keyword evidence="2" id="KW-0963">Cytoplasm</keyword>
<dbReference type="InterPro" id="IPR021861">
    <property type="entry name" value="THO_THOC1"/>
</dbReference>
<comment type="subcellular location">
    <subcellularLocation>
        <location evidence="1">Cytoplasm</location>
        <location evidence="1">Cytosol</location>
    </subcellularLocation>
</comment>
<dbReference type="InterPro" id="IPR000488">
    <property type="entry name" value="Death_dom"/>
</dbReference>
<feature type="transmembrane region" description="Helical" evidence="3">
    <location>
        <begin position="336"/>
        <end position="356"/>
    </location>
</feature>
<reference evidence="8" key="1">
    <citation type="journal article" date="2013" name="Nat. Genet.">
        <title>The draft genomes of soft-shell turtle and green sea turtle yield insights into the development and evolution of the turtle-specific body plan.</title>
        <authorList>
            <person name="Wang Z."/>
            <person name="Pascual-Anaya J."/>
            <person name="Zadissa A."/>
            <person name="Li W."/>
            <person name="Niimura Y."/>
            <person name="Huang Z."/>
            <person name="Li C."/>
            <person name="White S."/>
            <person name="Xiong Z."/>
            <person name="Fang D."/>
            <person name="Wang B."/>
            <person name="Ming Y."/>
            <person name="Chen Y."/>
            <person name="Zheng Y."/>
            <person name="Kuraku S."/>
            <person name="Pignatelli M."/>
            <person name="Herrero J."/>
            <person name="Beal K."/>
            <person name="Nozawa M."/>
            <person name="Li Q."/>
            <person name="Wang J."/>
            <person name="Zhang H."/>
            <person name="Yu L."/>
            <person name="Shigenobu S."/>
            <person name="Wang J."/>
            <person name="Liu J."/>
            <person name="Flicek P."/>
            <person name="Searle S."/>
            <person name="Wang J."/>
            <person name="Kuratani S."/>
            <person name="Yin Y."/>
            <person name="Aken B."/>
            <person name="Zhang G."/>
            <person name="Irie N."/>
        </authorList>
    </citation>
    <scope>NUCLEOTIDE SEQUENCE [LARGE SCALE GENOMIC DNA]</scope>
</reference>
<protein>
    <recommendedName>
        <fullName evidence="9">Caspase recruitment domain-containing protein 8</fullName>
    </recommendedName>
</protein>
<dbReference type="AlphaFoldDB" id="M7B484"/>
<feature type="domain" description="FIIND" evidence="6">
    <location>
        <begin position="24"/>
        <end position="254"/>
    </location>
</feature>
<keyword evidence="3" id="KW-1133">Transmembrane helix</keyword>
<dbReference type="GO" id="GO:0006406">
    <property type="term" value="P:mRNA export from nucleus"/>
    <property type="evidence" value="ECO:0007669"/>
    <property type="project" value="TreeGrafter"/>
</dbReference>
<dbReference type="GO" id="GO:0000445">
    <property type="term" value="C:THO complex part of transcription export complex"/>
    <property type="evidence" value="ECO:0007669"/>
    <property type="project" value="TreeGrafter"/>
</dbReference>
<dbReference type="Pfam" id="PF00531">
    <property type="entry name" value="Death"/>
    <property type="match status" value="1"/>
</dbReference>
<evidence type="ECO:0000256" key="4">
    <source>
        <dbReference type="SAM" id="SignalP"/>
    </source>
</evidence>
<feature type="signal peptide" evidence="4">
    <location>
        <begin position="1"/>
        <end position="19"/>
    </location>
</feature>
<proteinExistence type="predicted"/>
<dbReference type="InterPro" id="IPR025307">
    <property type="entry name" value="FIIND_dom"/>
</dbReference>
<evidence type="ECO:0000256" key="1">
    <source>
        <dbReference type="ARBA" id="ARBA00004514"/>
    </source>
</evidence>
<dbReference type="GO" id="GO:0007165">
    <property type="term" value="P:signal transduction"/>
    <property type="evidence" value="ECO:0007669"/>
    <property type="project" value="InterPro"/>
</dbReference>
<feature type="domain" description="Death" evidence="5">
    <location>
        <begin position="252"/>
        <end position="336"/>
    </location>
</feature>
<dbReference type="InterPro" id="IPR011029">
    <property type="entry name" value="DEATH-like_dom_sf"/>
</dbReference>
<evidence type="ECO:0000256" key="3">
    <source>
        <dbReference type="SAM" id="Phobius"/>
    </source>
</evidence>
<sequence length="360" mass="41986">MRICVSILQIVILQNLCLTKFIHLYIQNQKEQVTPRRLPRGQFWLKLEAEGTYQCTVTGLIFDVTKAAVIKYSVLSWSKYADYVKKPWIVGGPIFDVSCDSASVLTSIQFPHSLSLNDHESDMTFKVLHIKSTGPAFEPSVDHSMTHVKWHDISKAVKHSDKKFIKIDKPPVCQKRLQNGKRYRLISESEAEITPEEIQFVDGSLLKLKSYIEVYLEQPMEFTLSLIELESEEIVWKAKLREYGTKAKTTLTDQQLMTLAKKMGKDWKEIAIECLKLEMKDIQQIQAKEEEVNVHKFLMLEKWRKGEKSNGTAQNLYDSLKDHVSYEIIQILEGTLQLFFILHYVIVFQTCFWFQYQRIH</sequence>
<evidence type="ECO:0000259" key="6">
    <source>
        <dbReference type="PROSITE" id="PS51830"/>
    </source>
</evidence>
<evidence type="ECO:0000313" key="8">
    <source>
        <dbReference type="Proteomes" id="UP000031443"/>
    </source>
</evidence>
<dbReference type="Gene3D" id="1.10.533.10">
    <property type="entry name" value="Death Domain, Fas"/>
    <property type="match status" value="1"/>
</dbReference>
<evidence type="ECO:0008006" key="9">
    <source>
        <dbReference type="Google" id="ProtNLM"/>
    </source>
</evidence>
<dbReference type="Pfam" id="PF23679">
    <property type="entry name" value="UPA-FIIND"/>
    <property type="match status" value="1"/>
</dbReference>
<dbReference type="SUPFAM" id="SSF47986">
    <property type="entry name" value="DEATH domain"/>
    <property type="match status" value="1"/>
</dbReference>
<organism evidence="7 8">
    <name type="scientific">Chelonia mydas</name>
    <name type="common">Green sea-turtle</name>
    <name type="synonym">Chelonia agassizi</name>
    <dbReference type="NCBI Taxonomy" id="8469"/>
    <lineage>
        <taxon>Eukaryota</taxon>
        <taxon>Metazoa</taxon>
        <taxon>Chordata</taxon>
        <taxon>Craniata</taxon>
        <taxon>Vertebrata</taxon>
        <taxon>Euteleostomi</taxon>
        <taxon>Archelosauria</taxon>
        <taxon>Testudinata</taxon>
        <taxon>Testudines</taxon>
        <taxon>Cryptodira</taxon>
        <taxon>Durocryptodira</taxon>
        <taxon>Americhelydia</taxon>
        <taxon>Chelonioidea</taxon>
        <taxon>Cheloniidae</taxon>
        <taxon>Chelonia</taxon>
    </lineage>
</organism>
<dbReference type="Proteomes" id="UP000031443">
    <property type="component" value="Unassembled WGS sequence"/>
</dbReference>